<dbReference type="Proteomes" id="UP000290057">
    <property type="component" value="Chromosome"/>
</dbReference>
<organism evidence="1 2">
    <name type="scientific">Qipengyuania flava</name>
    <dbReference type="NCBI Taxonomy" id="192812"/>
    <lineage>
        <taxon>Bacteria</taxon>
        <taxon>Pseudomonadati</taxon>
        <taxon>Pseudomonadota</taxon>
        <taxon>Alphaproteobacteria</taxon>
        <taxon>Sphingomonadales</taxon>
        <taxon>Erythrobacteraceae</taxon>
        <taxon>Qipengyuania</taxon>
    </lineage>
</organism>
<reference evidence="1 2" key="1">
    <citation type="submission" date="2019-01" db="EMBL/GenBank/DDBJ databases">
        <title>Complete genome sequence of Erythrobacter flavus KJ5.</title>
        <authorList>
            <person name="Kanesaki Y."/>
            <person name="Brotosudarmo T."/>
            <person name="Moriuchi R."/>
            <person name="Awai K."/>
        </authorList>
    </citation>
    <scope>NUCLEOTIDE SEQUENCE [LARGE SCALE GENOMIC DNA]</scope>
    <source>
        <strain evidence="1 2">KJ5</strain>
    </source>
</reference>
<name>A0A3T1CFW3_9SPHN</name>
<sequence length="181" mass="19707">MEGMIDLNDMSQWDHPVFPVAVAAQASMVAPGTLRMWFVRERITLKAGEFDPGTDAEKAGLPRLLTFRTVLTIAAAAALVRTGTDVAVAYEAAKEWTWFGEGWNGQGPCPRDPACLFELPSFTFLIHRGGPFAKVVKGNPAPDYPDLFAGGNPVPPSPTIVHLNYIDKYVRGVCEGFLRDA</sequence>
<proteinExistence type="predicted"/>
<gene>
    <name evidence="1" type="ORF">EKJ_07060</name>
</gene>
<evidence type="ECO:0000313" key="1">
    <source>
        <dbReference type="EMBL" id="BBI19859.1"/>
    </source>
</evidence>
<accession>A0A3T1CFW3</accession>
<protein>
    <submittedName>
        <fullName evidence="1">Uncharacterized protein</fullName>
    </submittedName>
</protein>
<dbReference type="AlphaFoldDB" id="A0A3T1CFW3"/>
<keyword evidence="2" id="KW-1185">Reference proteome</keyword>
<evidence type="ECO:0000313" key="2">
    <source>
        <dbReference type="Proteomes" id="UP000290057"/>
    </source>
</evidence>
<dbReference type="EMBL" id="AP019389">
    <property type="protein sequence ID" value="BBI19859.1"/>
    <property type="molecule type" value="Genomic_DNA"/>
</dbReference>